<dbReference type="GO" id="GO:0042597">
    <property type="term" value="C:periplasmic space"/>
    <property type="evidence" value="ECO:0007669"/>
    <property type="project" value="UniProtKB-SubCell"/>
</dbReference>
<keyword evidence="4" id="KW-0812">Transmembrane</keyword>
<dbReference type="PANTHER" id="PTHR32347">
    <property type="entry name" value="EFFLUX SYSTEM COMPONENT YKNX-RELATED"/>
    <property type="match status" value="1"/>
</dbReference>
<feature type="domain" description="YbhG-like alpha-helical hairpin" evidence="5">
    <location>
        <begin position="77"/>
        <end position="202"/>
    </location>
</feature>
<dbReference type="Pfam" id="PF25990">
    <property type="entry name" value="Beta-barrel_YknX"/>
    <property type="match status" value="1"/>
</dbReference>
<comment type="subcellular location">
    <subcellularLocation>
        <location evidence="1">Cell envelope</location>
    </subcellularLocation>
</comment>
<dbReference type="Gene3D" id="1.10.287.470">
    <property type="entry name" value="Helix hairpin bin"/>
    <property type="match status" value="2"/>
</dbReference>
<dbReference type="Gene3D" id="2.40.50.100">
    <property type="match status" value="2"/>
</dbReference>
<name>A0A644VK61_9ZZZZ</name>
<protein>
    <submittedName>
        <fullName evidence="7">Uncharacterized protein</fullName>
    </submittedName>
</protein>
<organism evidence="7">
    <name type="scientific">bioreactor metagenome</name>
    <dbReference type="NCBI Taxonomy" id="1076179"/>
    <lineage>
        <taxon>unclassified sequences</taxon>
        <taxon>metagenomes</taxon>
        <taxon>ecological metagenomes</taxon>
    </lineage>
</organism>
<comment type="caution">
    <text evidence="7">The sequence shown here is derived from an EMBL/GenBank/DDBJ whole genome shotgun (WGS) entry which is preliminary data.</text>
</comment>
<dbReference type="InterPro" id="IPR050465">
    <property type="entry name" value="UPF0194_transport"/>
</dbReference>
<proteinExistence type="predicted"/>
<dbReference type="SUPFAM" id="SSF111369">
    <property type="entry name" value="HlyD-like secretion proteins"/>
    <property type="match status" value="3"/>
</dbReference>
<feature type="domain" description="YknX-like beta-barrel" evidence="6">
    <location>
        <begin position="244"/>
        <end position="319"/>
    </location>
</feature>
<dbReference type="AlphaFoldDB" id="A0A644VK61"/>
<dbReference type="InterPro" id="IPR059052">
    <property type="entry name" value="HH_YbhG-like"/>
</dbReference>
<keyword evidence="4" id="KW-1133">Transmembrane helix</keyword>
<feature type="coiled-coil region" evidence="3">
    <location>
        <begin position="84"/>
        <end position="137"/>
    </location>
</feature>
<dbReference type="Pfam" id="PF25881">
    <property type="entry name" value="HH_YBHG"/>
    <property type="match status" value="1"/>
</dbReference>
<evidence type="ECO:0000259" key="5">
    <source>
        <dbReference type="Pfam" id="PF25881"/>
    </source>
</evidence>
<reference evidence="7" key="1">
    <citation type="submission" date="2019-08" db="EMBL/GenBank/DDBJ databases">
        <authorList>
            <person name="Kucharzyk K."/>
            <person name="Murdoch R.W."/>
            <person name="Higgins S."/>
            <person name="Loffler F."/>
        </authorList>
    </citation>
    <scope>NUCLEOTIDE SEQUENCE</scope>
</reference>
<evidence type="ECO:0000313" key="7">
    <source>
        <dbReference type="EMBL" id="MPL91645.1"/>
    </source>
</evidence>
<dbReference type="PANTHER" id="PTHR32347:SF29">
    <property type="entry name" value="UPF0194 MEMBRANE PROTEIN YBHG"/>
    <property type="match status" value="1"/>
</dbReference>
<feature type="transmembrane region" description="Helical" evidence="4">
    <location>
        <begin position="7"/>
        <end position="25"/>
    </location>
</feature>
<accession>A0A644VK61</accession>
<keyword evidence="2 3" id="KW-0175">Coiled coil</keyword>
<dbReference type="InterPro" id="IPR058636">
    <property type="entry name" value="Beta-barrel_YknX"/>
</dbReference>
<sequence>MKKKFKILIAILIIAVAASAYFLYFKKEINPNQVKVSGNIEVTTVGVGFKIAGLVIQRFVDEGESVKKGQNVAKLETADLELDVANAKAQLLAAKATLAQLTNGSRPQDVLLARATVKSAEADRDNAEVEYQRMQRLFARGAVAAQDRDRSQTTYAMANARADQTVQQLSLAVEGPRKEDIELAAARVEQVEQVLNLSQTKLSYAQITAPVDGIVLSKNIEAGEYVSPGTPVVTIGKLNQVWLKAYIPETDLGKVKLGQKVNVTTDTYPSKKYKGTIGFISSEAEFTPKSIQTAEERVKLVYRIKIMIENKDFELKPGMPADALIQLGGEE</sequence>
<keyword evidence="4" id="KW-0472">Membrane</keyword>
<dbReference type="Gene3D" id="2.40.30.170">
    <property type="match status" value="1"/>
</dbReference>
<evidence type="ECO:0000259" key="6">
    <source>
        <dbReference type="Pfam" id="PF25990"/>
    </source>
</evidence>
<evidence type="ECO:0000256" key="2">
    <source>
        <dbReference type="ARBA" id="ARBA00023054"/>
    </source>
</evidence>
<gene>
    <name evidence="7" type="ORF">SDC9_37721</name>
</gene>
<evidence type="ECO:0000256" key="1">
    <source>
        <dbReference type="ARBA" id="ARBA00004196"/>
    </source>
</evidence>
<evidence type="ECO:0000256" key="3">
    <source>
        <dbReference type="SAM" id="Coils"/>
    </source>
</evidence>
<evidence type="ECO:0000256" key="4">
    <source>
        <dbReference type="SAM" id="Phobius"/>
    </source>
</evidence>
<dbReference type="EMBL" id="VSSQ01000335">
    <property type="protein sequence ID" value="MPL91645.1"/>
    <property type="molecule type" value="Genomic_DNA"/>
</dbReference>